<keyword evidence="4 6" id="KW-0472">Membrane</keyword>
<reference evidence="9" key="1">
    <citation type="submission" date="2021-01" db="EMBL/GenBank/DDBJ databases">
        <authorList>
            <person name="Zahm M."/>
            <person name="Roques C."/>
            <person name="Cabau C."/>
            <person name="Klopp C."/>
            <person name="Donnadieu C."/>
            <person name="Jouanno E."/>
            <person name="Lampietro C."/>
            <person name="Louis A."/>
            <person name="Herpin A."/>
            <person name="Echchiki A."/>
            <person name="Berthelot C."/>
            <person name="Parey E."/>
            <person name="Roest-Crollius H."/>
            <person name="Braasch I."/>
            <person name="Postlethwait J."/>
            <person name="Bobe J."/>
            <person name="Montfort J."/>
            <person name="Bouchez O."/>
            <person name="Begum T."/>
            <person name="Mejri S."/>
            <person name="Adams A."/>
            <person name="Chen W.-J."/>
            <person name="Guiguen Y."/>
        </authorList>
    </citation>
    <scope>NUCLEOTIDE SEQUENCE</scope>
    <source>
        <tissue evidence="9">Blood</tissue>
    </source>
</reference>
<dbReference type="GO" id="GO:0007189">
    <property type="term" value="P:adenylate cyclase-activating G protein-coupled receptor signaling pathway"/>
    <property type="evidence" value="ECO:0007669"/>
    <property type="project" value="TreeGrafter"/>
</dbReference>
<sequence>MGELHTLIRASTDRTAALLWNSKLSVLPLDSTANGWSRSRVFFLAGQATCDRKSRRRRRQVSDIFSFALWIASPLTEGIITTMKREKSRVILKLGLLLSLLGQGLSDSERDFRMCGKWNHGTSRNIWFDLRVGCENLTIVANESTLSIEGNIMGQCQNSSTIPLPDSSKESQFCVFWDPLLDLLQVEMDGRNHTLCQTEVLQESCCTYLSLKSNENASEIYGIKDGETKGDVIKRNLQRMYSFYGEKDNCKKDFCKEAVESHGAKSIEQLALRSGIMGRMVLPCAEVSTTKLKEGFEGLVINLTAPQSKALKQMPSVALPPSLMPHGKTSVKMVLTYYSEKTLFQQSGDVKAEILNEVVGISIENEVISNLPDPVKITFSHRVMPTNKSTKCVFWDTKQDPNEVMWRWEGCQTIRRQGETECRCNHLTYFAILVDLKLGSEVDHLEALTYITSVGCAVSLCSCFCLIILLTKMLRRKAQVQSSIPIHRNLAIALFLLCTLFVLTGVVANIGSEKVCRVVGAALHYSLLCSFTWMGIEIFAAFWLVHRVMSPFPDHRLFSLLGFVVPAVLVAVLVSINDIYGTREIIPSGDVTNPYKMCWLKDNPSGSLVHFITNISYSAGVVFAGLVMLCLVLNKIQSRPEWSRNQASFLSIWGLSCLFGCTWSLEFLNFGSLSESVLFLFCAINSLQGFFLMLRFVLLEWMKKQGSVTERSSTGSTKQPMLLEPEKS</sequence>
<dbReference type="PRINTS" id="PR00249">
    <property type="entry name" value="GPCRSECRETIN"/>
</dbReference>
<dbReference type="InterPro" id="IPR046338">
    <property type="entry name" value="GAIN_dom_sf"/>
</dbReference>
<dbReference type="InterPro" id="IPR000203">
    <property type="entry name" value="GPS"/>
</dbReference>
<dbReference type="AlphaFoldDB" id="A0A8T3D1T8"/>
<dbReference type="Pfam" id="PF01825">
    <property type="entry name" value="GPS"/>
    <property type="match status" value="1"/>
</dbReference>
<evidence type="ECO:0000313" key="9">
    <source>
        <dbReference type="EMBL" id="KAI1889940.1"/>
    </source>
</evidence>
<proteinExistence type="predicted"/>
<keyword evidence="5" id="KW-1015">Disulfide bond</keyword>
<evidence type="ECO:0000256" key="1">
    <source>
        <dbReference type="ARBA" id="ARBA00004141"/>
    </source>
</evidence>
<evidence type="ECO:0000313" key="10">
    <source>
        <dbReference type="Proteomes" id="UP000829720"/>
    </source>
</evidence>
<dbReference type="EMBL" id="JAERUA010000015">
    <property type="protein sequence ID" value="KAI1889940.1"/>
    <property type="molecule type" value="Genomic_DNA"/>
</dbReference>
<evidence type="ECO:0000259" key="8">
    <source>
        <dbReference type="PROSITE" id="PS50261"/>
    </source>
</evidence>
<feature type="transmembrane region" description="Helical" evidence="6">
    <location>
        <begin position="646"/>
        <end position="665"/>
    </location>
</feature>
<feature type="transmembrane region" description="Helical" evidence="6">
    <location>
        <begin position="615"/>
        <end position="634"/>
    </location>
</feature>
<gene>
    <name evidence="9" type="ORF">AGOR_G00168080</name>
</gene>
<organism evidence="9 10">
    <name type="scientific">Albula goreensis</name>
    <dbReference type="NCBI Taxonomy" id="1534307"/>
    <lineage>
        <taxon>Eukaryota</taxon>
        <taxon>Metazoa</taxon>
        <taxon>Chordata</taxon>
        <taxon>Craniata</taxon>
        <taxon>Vertebrata</taxon>
        <taxon>Euteleostomi</taxon>
        <taxon>Actinopterygii</taxon>
        <taxon>Neopterygii</taxon>
        <taxon>Teleostei</taxon>
        <taxon>Albuliformes</taxon>
        <taxon>Albulidae</taxon>
        <taxon>Albula</taxon>
    </lineage>
</organism>
<evidence type="ECO:0000256" key="4">
    <source>
        <dbReference type="ARBA" id="ARBA00023136"/>
    </source>
</evidence>
<accession>A0A8T3D1T8</accession>
<dbReference type="PANTHER" id="PTHR12011:SF435">
    <property type="entry name" value="ADHESION G PROTEIN-COUPLED RECEPTOR G1-RELATED"/>
    <property type="match status" value="1"/>
</dbReference>
<evidence type="ECO:0000259" key="7">
    <source>
        <dbReference type="PROSITE" id="PS50221"/>
    </source>
</evidence>
<feature type="transmembrane region" description="Helical" evidence="6">
    <location>
        <begin position="490"/>
        <end position="510"/>
    </location>
</feature>
<keyword evidence="3 6" id="KW-1133">Transmembrane helix</keyword>
<evidence type="ECO:0000256" key="2">
    <source>
        <dbReference type="ARBA" id="ARBA00022692"/>
    </source>
</evidence>
<evidence type="ECO:0000256" key="6">
    <source>
        <dbReference type="SAM" id="Phobius"/>
    </source>
</evidence>
<keyword evidence="2 6" id="KW-0812">Transmembrane</keyword>
<protein>
    <submittedName>
        <fullName evidence="9">Uncharacterized protein</fullName>
    </submittedName>
</protein>
<dbReference type="InterPro" id="IPR057244">
    <property type="entry name" value="GAIN_B"/>
</dbReference>
<dbReference type="PROSITE" id="PS50261">
    <property type="entry name" value="G_PROTEIN_RECEP_F2_4"/>
    <property type="match status" value="1"/>
</dbReference>
<dbReference type="Pfam" id="PF00002">
    <property type="entry name" value="7tm_2"/>
    <property type="match status" value="1"/>
</dbReference>
<dbReference type="Gene3D" id="1.20.1070.10">
    <property type="entry name" value="Rhodopsin 7-helix transmembrane proteins"/>
    <property type="match status" value="1"/>
</dbReference>
<feature type="domain" description="G-protein coupled receptors family 2 profile 2" evidence="8">
    <location>
        <begin position="448"/>
        <end position="700"/>
    </location>
</feature>
<dbReference type="Gene3D" id="2.60.220.50">
    <property type="match status" value="1"/>
</dbReference>
<dbReference type="SMART" id="SM00303">
    <property type="entry name" value="GPS"/>
    <property type="match status" value="1"/>
</dbReference>
<dbReference type="PANTHER" id="PTHR12011">
    <property type="entry name" value="ADHESION G-PROTEIN COUPLED RECEPTOR"/>
    <property type="match status" value="1"/>
</dbReference>
<dbReference type="OrthoDB" id="8951579at2759"/>
<evidence type="ECO:0000256" key="3">
    <source>
        <dbReference type="ARBA" id="ARBA00022989"/>
    </source>
</evidence>
<dbReference type="PROSITE" id="PS50221">
    <property type="entry name" value="GAIN_B"/>
    <property type="match status" value="1"/>
</dbReference>
<comment type="subcellular location">
    <subcellularLocation>
        <location evidence="1">Membrane</location>
        <topology evidence="1">Multi-pass membrane protein</topology>
    </subcellularLocation>
</comment>
<dbReference type="GO" id="GO:0004930">
    <property type="term" value="F:G protein-coupled receptor activity"/>
    <property type="evidence" value="ECO:0007669"/>
    <property type="project" value="InterPro"/>
</dbReference>
<dbReference type="InterPro" id="IPR017981">
    <property type="entry name" value="GPCR_2-like_7TM"/>
</dbReference>
<feature type="transmembrane region" description="Helical" evidence="6">
    <location>
        <begin position="447"/>
        <end position="470"/>
    </location>
</feature>
<dbReference type="GO" id="GO:0007166">
    <property type="term" value="P:cell surface receptor signaling pathway"/>
    <property type="evidence" value="ECO:0007669"/>
    <property type="project" value="InterPro"/>
</dbReference>
<feature type="transmembrane region" description="Helical" evidence="6">
    <location>
        <begin position="677"/>
        <end position="698"/>
    </location>
</feature>
<feature type="transmembrane region" description="Helical" evidence="6">
    <location>
        <begin position="522"/>
        <end position="545"/>
    </location>
</feature>
<evidence type="ECO:0000256" key="5">
    <source>
        <dbReference type="ARBA" id="ARBA00023157"/>
    </source>
</evidence>
<comment type="caution">
    <text evidence="9">The sequence shown here is derived from an EMBL/GenBank/DDBJ whole genome shotgun (WGS) entry which is preliminary data.</text>
</comment>
<dbReference type="InterPro" id="IPR000832">
    <property type="entry name" value="GPCR_2_secretin-like"/>
</dbReference>
<dbReference type="Proteomes" id="UP000829720">
    <property type="component" value="Unassembled WGS sequence"/>
</dbReference>
<name>A0A8T3D1T8_9TELE</name>
<feature type="transmembrane region" description="Helical" evidence="6">
    <location>
        <begin position="557"/>
        <end position="576"/>
    </location>
</feature>
<keyword evidence="10" id="KW-1185">Reference proteome</keyword>
<feature type="domain" description="GAIN-B" evidence="7">
    <location>
        <begin position="288"/>
        <end position="440"/>
    </location>
</feature>
<dbReference type="GO" id="GO:0005886">
    <property type="term" value="C:plasma membrane"/>
    <property type="evidence" value="ECO:0007669"/>
    <property type="project" value="TreeGrafter"/>
</dbReference>